<comment type="similarity">
    <text evidence="1">Belongs to the peptidase A1 family.</text>
</comment>
<feature type="chain" id="PRO_5040745584" description="Peptidase A1 domain-containing protein" evidence="4">
    <location>
        <begin position="38"/>
        <end position="695"/>
    </location>
</feature>
<evidence type="ECO:0000256" key="1">
    <source>
        <dbReference type="ARBA" id="ARBA00007447"/>
    </source>
</evidence>
<proteinExistence type="inferred from homology"/>
<feature type="region of interest" description="Disordered" evidence="2">
    <location>
        <begin position="591"/>
        <end position="695"/>
    </location>
</feature>
<evidence type="ECO:0000259" key="5">
    <source>
        <dbReference type="PROSITE" id="PS51767"/>
    </source>
</evidence>
<dbReference type="OrthoDB" id="4074350at2759"/>
<dbReference type="InterPro" id="IPR021109">
    <property type="entry name" value="Peptidase_aspartic_dom_sf"/>
</dbReference>
<sequence>MNRFRPHRPSFSSPTHHHLQLSLFLLVLAALFRPCLSAKVKLPEPVQVHPDQGFAGIDGKWSTISVRAGSSEHVSNVLVSTASQQTWLVHVLACRKNETDSAGRTVEKEDEACNLSRGYTFNKSESTTWVNNDFYQLWIGKTIGITANGEYGWDSIGLGNKGEETVTLKNTTIGALVSPNFWLGHFGVNPKPTNFSTFADPSPAYMSMLFEQKQIPSLSFGYTAGASYYDKPFYSSLTLGGVDSSRFIRNDLTFGFAADNERDLVVGVVGIKARGSTKSDIDLMPSESFSMYIDSTFAELWLPLEVCNAFEKAFGLKYDNATSLYLVDDLMHEALKAENASVTFTFGQDYATNTTIDITLPYKAFDLQASPPYRNVQTPTNYFPIRRGTKEDQWILGRTFLQEAYLQVDWERYNFSVSAINTSYNNPPEIVPYYSAQYGTAWHAQPKSKLQTKEIVGIAVGAVVGVLVVVCGGLGWVWRRRQKAQREKIEAAYAAQAVAADRKDSNENSDYRSSPSKDAKTMVFQKAELPADSEYREGGLSPLGSPGLPSPLVEAGNTERQVFEMMGDVPPSSEAGGRQLSEKESMIVREARINGTDPNGLPEVSPTTGDRRQTPVSSSEVTMVGRRTPVSPLTPREPPEGSSLEGSDTFFQPPKPRTPRDGRFLEAEDSLHSPLSPISPMEGSDPSRRRFSYEA</sequence>
<dbReference type="GO" id="GO:0006508">
    <property type="term" value="P:proteolysis"/>
    <property type="evidence" value="ECO:0007669"/>
    <property type="project" value="InterPro"/>
</dbReference>
<keyword evidence="3" id="KW-0472">Membrane</keyword>
<dbReference type="PANTHER" id="PTHR47966:SF51">
    <property type="entry name" value="BETA-SITE APP-CLEAVING ENZYME, ISOFORM A-RELATED"/>
    <property type="match status" value="1"/>
</dbReference>
<accession>A0A9W4XVI6</accession>
<evidence type="ECO:0000313" key="6">
    <source>
        <dbReference type="EMBL" id="CAI6342395.1"/>
    </source>
</evidence>
<evidence type="ECO:0000256" key="3">
    <source>
        <dbReference type="SAM" id="Phobius"/>
    </source>
</evidence>
<keyword evidence="3" id="KW-0812">Transmembrane</keyword>
<dbReference type="InterPro" id="IPR033121">
    <property type="entry name" value="PEPTIDASE_A1"/>
</dbReference>
<dbReference type="InterPro" id="IPR001461">
    <property type="entry name" value="Aspartic_peptidase_A1"/>
</dbReference>
<evidence type="ECO:0000313" key="7">
    <source>
        <dbReference type="Proteomes" id="UP001152607"/>
    </source>
</evidence>
<organism evidence="6 7">
    <name type="scientific">Periconia digitata</name>
    <dbReference type="NCBI Taxonomy" id="1303443"/>
    <lineage>
        <taxon>Eukaryota</taxon>
        <taxon>Fungi</taxon>
        <taxon>Dikarya</taxon>
        <taxon>Ascomycota</taxon>
        <taxon>Pezizomycotina</taxon>
        <taxon>Dothideomycetes</taxon>
        <taxon>Pleosporomycetidae</taxon>
        <taxon>Pleosporales</taxon>
        <taxon>Massarineae</taxon>
        <taxon>Periconiaceae</taxon>
        <taxon>Periconia</taxon>
    </lineage>
</organism>
<evidence type="ECO:0000256" key="2">
    <source>
        <dbReference type="SAM" id="MobiDB-lite"/>
    </source>
</evidence>
<keyword evidence="7" id="KW-1185">Reference proteome</keyword>
<dbReference type="Gene3D" id="2.40.70.10">
    <property type="entry name" value="Acid Proteases"/>
    <property type="match status" value="2"/>
</dbReference>
<dbReference type="GO" id="GO:0004190">
    <property type="term" value="F:aspartic-type endopeptidase activity"/>
    <property type="evidence" value="ECO:0007669"/>
    <property type="project" value="InterPro"/>
</dbReference>
<dbReference type="AlphaFoldDB" id="A0A9W4XVI6"/>
<dbReference type="SUPFAM" id="SSF50630">
    <property type="entry name" value="Acid proteases"/>
    <property type="match status" value="1"/>
</dbReference>
<protein>
    <recommendedName>
        <fullName evidence="5">Peptidase A1 domain-containing protein</fullName>
    </recommendedName>
</protein>
<feature type="transmembrane region" description="Helical" evidence="3">
    <location>
        <begin position="455"/>
        <end position="478"/>
    </location>
</feature>
<dbReference type="GO" id="GO:0000324">
    <property type="term" value="C:fungal-type vacuole"/>
    <property type="evidence" value="ECO:0007669"/>
    <property type="project" value="TreeGrafter"/>
</dbReference>
<keyword evidence="4" id="KW-0732">Signal</keyword>
<evidence type="ECO:0000256" key="4">
    <source>
        <dbReference type="SAM" id="SignalP"/>
    </source>
</evidence>
<feature type="signal peptide" evidence="4">
    <location>
        <begin position="1"/>
        <end position="37"/>
    </location>
</feature>
<dbReference type="PRINTS" id="PR00792">
    <property type="entry name" value="PEPSIN"/>
</dbReference>
<dbReference type="EMBL" id="CAOQHR010000013">
    <property type="protein sequence ID" value="CAI6342395.1"/>
    <property type="molecule type" value="Genomic_DNA"/>
</dbReference>
<gene>
    <name evidence="6" type="ORF">PDIGIT_LOCUS15602</name>
</gene>
<dbReference type="Proteomes" id="UP001152607">
    <property type="component" value="Unassembled WGS sequence"/>
</dbReference>
<name>A0A9W4XVI6_9PLEO</name>
<feature type="compositionally biased region" description="Basic and acidic residues" evidence="2">
    <location>
        <begin position="685"/>
        <end position="695"/>
    </location>
</feature>
<dbReference type="PROSITE" id="PS51767">
    <property type="entry name" value="PEPTIDASE_A1"/>
    <property type="match status" value="1"/>
</dbReference>
<feature type="compositionally biased region" description="Basic and acidic residues" evidence="2">
    <location>
        <begin position="500"/>
        <end position="520"/>
    </location>
</feature>
<feature type="region of interest" description="Disordered" evidence="2">
    <location>
        <begin position="499"/>
        <end position="522"/>
    </location>
</feature>
<dbReference type="PANTHER" id="PTHR47966">
    <property type="entry name" value="BETA-SITE APP-CLEAVING ENZYME, ISOFORM A-RELATED"/>
    <property type="match status" value="1"/>
</dbReference>
<feature type="domain" description="Peptidase A1" evidence="5">
    <location>
        <begin position="62"/>
        <end position="418"/>
    </location>
</feature>
<keyword evidence="3" id="KW-1133">Transmembrane helix</keyword>
<reference evidence="6" key="1">
    <citation type="submission" date="2023-01" db="EMBL/GenBank/DDBJ databases">
        <authorList>
            <person name="Van Ghelder C."/>
            <person name="Rancurel C."/>
        </authorList>
    </citation>
    <scope>NUCLEOTIDE SEQUENCE</scope>
    <source>
        <strain evidence="6">CNCM I-4278</strain>
    </source>
</reference>
<feature type="compositionally biased region" description="Basic and acidic residues" evidence="2">
    <location>
        <begin position="658"/>
        <end position="671"/>
    </location>
</feature>
<dbReference type="Pfam" id="PF00026">
    <property type="entry name" value="Asp"/>
    <property type="match status" value="1"/>
</dbReference>
<comment type="caution">
    <text evidence="6">The sequence shown here is derived from an EMBL/GenBank/DDBJ whole genome shotgun (WGS) entry which is preliminary data.</text>
</comment>